<dbReference type="EMBL" id="BAAARV010000137">
    <property type="protein sequence ID" value="GAA2393722.1"/>
    <property type="molecule type" value="Genomic_DNA"/>
</dbReference>
<protein>
    <recommendedName>
        <fullName evidence="1">CSD domain-containing protein</fullName>
    </recommendedName>
</protein>
<name>A0ABN3I2Z3_9ACTN</name>
<reference evidence="2 3" key="1">
    <citation type="journal article" date="2019" name="Int. J. Syst. Evol. Microbiol.">
        <title>The Global Catalogue of Microorganisms (GCM) 10K type strain sequencing project: providing services to taxonomists for standard genome sequencing and annotation.</title>
        <authorList>
            <consortium name="The Broad Institute Genomics Platform"/>
            <consortium name="The Broad Institute Genome Sequencing Center for Infectious Disease"/>
            <person name="Wu L."/>
            <person name="Ma J."/>
        </authorList>
    </citation>
    <scope>NUCLEOTIDE SEQUENCE [LARGE SCALE GENOMIC DNA]</scope>
    <source>
        <strain evidence="2 3">JCM 3272</strain>
    </source>
</reference>
<proteinExistence type="predicted"/>
<evidence type="ECO:0000313" key="2">
    <source>
        <dbReference type="EMBL" id="GAA2393722.1"/>
    </source>
</evidence>
<evidence type="ECO:0000259" key="1">
    <source>
        <dbReference type="PROSITE" id="PS51857"/>
    </source>
</evidence>
<dbReference type="Proteomes" id="UP001501444">
    <property type="component" value="Unassembled WGS sequence"/>
</dbReference>
<accession>A0ABN3I2Z3</accession>
<evidence type="ECO:0000313" key="3">
    <source>
        <dbReference type="Proteomes" id="UP001501444"/>
    </source>
</evidence>
<dbReference type="PROSITE" id="PS51857">
    <property type="entry name" value="CSD_2"/>
    <property type="match status" value="1"/>
</dbReference>
<feature type="domain" description="CSD" evidence="1">
    <location>
        <begin position="8"/>
        <end position="78"/>
    </location>
</feature>
<dbReference type="RefSeq" id="WP_344620482.1">
    <property type="nucleotide sequence ID" value="NZ_BAAARV010000137.1"/>
</dbReference>
<comment type="caution">
    <text evidence="2">The sequence shown here is derived from an EMBL/GenBank/DDBJ whole genome shotgun (WGS) entry which is preliminary data.</text>
</comment>
<dbReference type="Gene3D" id="2.40.50.140">
    <property type="entry name" value="Nucleic acid-binding proteins"/>
    <property type="match status" value="1"/>
</dbReference>
<dbReference type="SUPFAM" id="SSF50249">
    <property type="entry name" value="Nucleic acid-binding proteins"/>
    <property type="match status" value="1"/>
</dbReference>
<dbReference type="InterPro" id="IPR012340">
    <property type="entry name" value="NA-bd_OB-fold"/>
</dbReference>
<organism evidence="2 3">
    <name type="scientific">Dactylosporangium salmoneum</name>
    <dbReference type="NCBI Taxonomy" id="53361"/>
    <lineage>
        <taxon>Bacteria</taxon>
        <taxon>Bacillati</taxon>
        <taxon>Actinomycetota</taxon>
        <taxon>Actinomycetes</taxon>
        <taxon>Micromonosporales</taxon>
        <taxon>Micromonosporaceae</taxon>
        <taxon>Dactylosporangium</taxon>
    </lineage>
</organism>
<dbReference type="InterPro" id="IPR002059">
    <property type="entry name" value="CSP_DNA-bd"/>
</dbReference>
<gene>
    <name evidence="2" type="ORF">GCM10010170_106940</name>
</gene>
<sequence length="80" mass="8658">MGDREQRAGAGVVLRWEDDEGWGVIALDDGGLQLWTHYSAVEAPPGTYRSLRAGQRVRCRYEVPGQDGYPGRAVSVAPAG</sequence>
<keyword evidence="3" id="KW-1185">Reference proteome</keyword>